<evidence type="ECO:0000313" key="5">
    <source>
        <dbReference type="EMBL" id="GAA5114077.1"/>
    </source>
</evidence>
<name>A0ABP9NDN3_9GAMM</name>
<evidence type="ECO:0000259" key="4">
    <source>
        <dbReference type="PROSITE" id="PS51782"/>
    </source>
</evidence>
<dbReference type="InterPro" id="IPR051715">
    <property type="entry name" value="Intimin-Invasin_domain"/>
</dbReference>
<dbReference type="PANTHER" id="PTHR39576">
    <property type="entry name" value="ATTACHING AND EFFACING PROTEIN HOMOLOG-RELATED-RELATED"/>
    <property type="match status" value="1"/>
</dbReference>
<dbReference type="InterPro" id="IPR024519">
    <property type="entry name" value="IAT_beta"/>
</dbReference>
<protein>
    <recommendedName>
        <fullName evidence="4">LysM domain-containing protein</fullName>
    </recommendedName>
</protein>
<dbReference type="PROSITE" id="PS51782">
    <property type="entry name" value="LYSM"/>
    <property type="match status" value="1"/>
</dbReference>
<keyword evidence="6" id="KW-1185">Reference proteome</keyword>
<evidence type="ECO:0000256" key="3">
    <source>
        <dbReference type="SAM" id="SignalP"/>
    </source>
</evidence>
<dbReference type="Proteomes" id="UP001500171">
    <property type="component" value="Unassembled WGS sequence"/>
</dbReference>
<proteinExistence type="inferred from homology"/>
<gene>
    <name evidence="5" type="ORF">GCM10023211_23210</name>
</gene>
<dbReference type="PRINTS" id="PR01369">
    <property type="entry name" value="INTIMIN"/>
</dbReference>
<accession>A0ABP9NDN3</accession>
<dbReference type="EMBL" id="BAABHY010000006">
    <property type="protein sequence ID" value="GAA5114077.1"/>
    <property type="molecule type" value="Genomic_DNA"/>
</dbReference>
<organism evidence="5 6">
    <name type="scientific">Orbus sasakiae</name>
    <dbReference type="NCBI Taxonomy" id="1078475"/>
    <lineage>
        <taxon>Bacteria</taxon>
        <taxon>Pseudomonadati</taxon>
        <taxon>Pseudomonadota</taxon>
        <taxon>Gammaproteobacteria</taxon>
        <taxon>Orbales</taxon>
        <taxon>Orbaceae</taxon>
        <taxon>Orbus</taxon>
    </lineage>
</organism>
<comment type="similarity">
    <text evidence="1">Belongs to the intimin/invasin family.</text>
</comment>
<evidence type="ECO:0000256" key="1">
    <source>
        <dbReference type="ARBA" id="ARBA00010116"/>
    </source>
</evidence>
<feature type="chain" id="PRO_5046966252" description="LysM domain-containing protein" evidence="3">
    <location>
        <begin position="26"/>
        <end position="912"/>
    </location>
</feature>
<sequence length="912" mass="98861">MKKNLNLSVVAAFVLAALSYNVAQAKTSQHTSTNSKDVSSAKADDVRVFVNTQQRSLYQIALLSGISITELRKINKGEYDNVDVVKIGQSIVLPAHSSLLPAESKEIKKEEKYSNLPSLGSSDKIDVTKDDSMERQVATVLQTLGQQDWDNMSSEKIKQDLNNKTQDYAESYVRNQVHTQVIDPIRNAAQDFLGRFGTAQLQFDVSDQAKLNNINVKLFSPWYDSDRTLIFSQLTYQEYEKDRRIGNFGIGQRWDIADNRWLIGYNVFFDHDFGRNHNRLGLGLEAWSDYMKFAANYYTPLSDWKDSKDFDDYLERAARGFDIRFQGYLPSYPHLGASLMFEQYFGDKVALFGKDHLQKDPYAVTFGVDYTPVPLFTIKGEHKQGQDAHKMAKVELTMNYRLGVPLKDQLDPNMVQVARSLKGSRYDLVDRNNYIVLEYKEKKFSVDLASLGEFEEQTIVPVVISVHNVKGGLSALSWNNLTGSADLNALGLPRVAGNGDLCYNRGSSVMGTLCPAGNAWNETVGAATSDISNWSIRVPDYINATTGERNPTSLSGVSVPGRYTFDVTLTSNNGLSASSNTSWLSIKPSSTRRTVVVENVSPANPSGNALGSTVADAASIDGVTTVKLEAYLFDTSVLPAPGAGFNDASILVNYPSAFDLDKINTYWSGVTHDGKTVKFVNGSASDAKCDVVDGTPESCLLVKSVQAVAGSPDKYQLNVATTAPLGEVTVTAKMSPYGQGTIPVYFSTTSGAAWLAIYDTSNGSMVAYGQASGEANSIVAVSSAANPFIVGKTYEARGYAVDPTTSGATPIASLNYVWSLVGDNIAACPSSDGVSYNTVLNDFVSQPNGPWFNVSTSNQYTIKGLVAGNVSMASNGSAGLTVGSQSWGASHPAASPQACAGDQGFKLQVTAY</sequence>
<feature type="signal peptide" evidence="3">
    <location>
        <begin position="1"/>
        <end position="25"/>
    </location>
</feature>
<feature type="region of interest" description="Disordered" evidence="2">
    <location>
        <begin position="106"/>
        <end position="126"/>
    </location>
</feature>
<dbReference type="Gene3D" id="2.40.160.160">
    <property type="entry name" value="Inverse autotransporter, beta-domain"/>
    <property type="match status" value="1"/>
</dbReference>
<evidence type="ECO:0000313" key="6">
    <source>
        <dbReference type="Proteomes" id="UP001500171"/>
    </source>
</evidence>
<dbReference type="InterPro" id="IPR018392">
    <property type="entry name" value="LysM"/>
</dbReference>
<evidence type="ECO:0000256" key="2">
    <source>
        <dbReference type="SAM" id="MobiDB-lite"/>
    </source>
</evidence>
<reference evidence="6" key="1">
    <citation type="journal article" date="2019" name="Int. J. Syst. Evol. Microbiol.">
        <title>The Global Catalogue of Microorganisms (GCM) 10K type strain sequencing project: providing services to taxonomists for standard genome sequencing and annotation.</title>
        <authorList>
            <consortium name="The Broad Institute Genomics Platform"/>
            <consortium name="The Broad Institute Genome Sequencing Center for Infectious Disease"/>
            <person name="Wu L."/>
            <person name="Ma J."/>
        </authorList>
    </citation>
    <scope>NUCLEOTIDE SEQUENCE [LARGE SCALE GENOMIC DNA]</scope>
    <source>
        <strain evidence="6">JCM 18050</strain>
    </source>
</reference>
<dbReference type="InterPro" id="IPR038177">
    <property type="entry name" value="IAT_beta_sf"/>
</dbReference>
<dbReference type="PANTHER" id="PTHR39576:SF2">
    <property type="entry name" value="ATTACHING AND EFFACING PROTEIN HOMOLOG-RELATED"/>
    <property type="match status" value="1"/>
</dbReference>
<comment type="caution">
    <text evidence="5">The sequence shown here is derived from an EMBL/GenBank/DDBJ whole genome shotgun (WGS) entry which is preliminary data.</text>
</comment>
<keyword evidence="3" id="KW-0732">Signal</keyword>
<feature type="domain" description="LysM" evidence="4">
    <location>
        <begin position="46"/>
        <end position="93"/>
    </location>
</feature>
<dbReference type="RefSeq" id="WP_345492409.1">
    <property type="nucleotide sequence ID" value="NZ_BAABHY010000006.1"/>
</dbReference>
<dbReference type="Pfam" id="PF11924">
    <property type="entry name" value="IAT_beta"/>
    <property type="match status" value="1"/>
</dbReference>
<dbReference type="InterPro" id="IPR003535">
    <property type="entry name" value="Intimin/invasin_bac"/>
</dbReference>